<dbReference type="EMBL" id="LAZR01004300">
    <property type="protein sequence ID" value="KKN09868.1"/>
    <property type="molecule type" value="Genomic_DNA"/>
</dbReference>
<organism evidence="1">
    <name type="scientific">marine sediment metagenome</name>
    <dbReference type="NCBI Taxonomy" id="412755"/>
    <lineage>
        <taxon>unclassified sequences</taxon>
        <taxon>metagenomes</taxon>
        <taxon>ecological metagenomes</taxon>
    </lineage>
</organism>
<comment type="caution">
    <text evidence="1">The sequence shown here is derived from an EMBL/GenBank/DDBJ whole genome shotgun (WGS) entry which is preliminary data.</text>
</comment>
<protein>
    <submittedName>
        <fullName evidence="1">Uncharacterized protein</fullName>
    </submittedName>
</protein>
<accession>A0A0F9QXM8</accession>
<reference evidence="1" key="1">
    <citation type="journal article" date="2015" name="Nature">
        <title>Complex archaea that bridge the gap between prokaryotes and eukaryotes.</title>
        <authorList>
            <person name="Spang A."/>
            <person name="Saw J.H."/>
            <person name="Jorgensen S.L."/>
            <person name="Zaremba-Niedzwiedzka K."/>
            <person name="Martijn J."/>
            <person name="Lind A.E."/>
            <person name="van Eijk R."/>
            <person name="Schleper C."/>
            <person name="Guy L."/>
            <person name="Ettema T.J."/>
        </authorList>
    </citation>
    <scope>NUCLEOTIDE SEQUENCE</scope>
</reference>
<name>A0A0F9QXM8_9ZZZZ</name>
<evidence type="ECO:0000313" key="1">
    <source>
        <dbReference type="EMBL" id="KKN09868.1"/>
    </source>
</evidence>
<proteinExistence type="predicted"/>
<dbReference type="AlphaFoldDB" id="A0A0F9QXM8"/>
<sequence length="50" mass="5600">MSDTWEILEPVVTVESRIVNLESIEDKILIITTVNGEVYAYDGSKDEVDA</sequence>
<gene>
    <name evidence="1" type="ORF">LCGC14_1042390</name>
</gene>